<sequence>MPYLSAHYYADLPSGKLPDLTGRYIGSGRYKLVEKIGQGSFGIIYLGQNMRTNPRQYVAIKCTVEGRNTSIRSEIELQAQAGAATAGVLGIQDVIDDEDWNLTFIVTDYCPDGDLFEAIHTEKRRFRDVEHVRSIFLQILDAVMVLHEKGIYHRDLKPENVLCLDGGNRVVLTDFGFATTEMYTAQFGMGTETYMSPEVQGGMHIKLRNYSSPLADVWALGILLLNLVNGGDFPWKSAKMSDAFFFHYIMHNPDYLEHHYGLSGELNDLLKCIFTANPRNRISLGEFRQRVKTMRAFRAPRQYRPRTSVRTHRGWRMVDEMEMPYEGKGKGVDRRRPEPQTRTPLSDLLFADVFQRSDSISSNSCSASSSFEALREECMTNHISVGSQQWPSGLSPSSADAHAALAAMMSNFLGGVDIDSITEVETAPSPPPRPQCLPLTVRNPSPPSPTDSLPSAFSNYDNDFDSGRDTEEEYDEDSEEAITPETHAAAVGGEVSTFDLNQSETTLVQPQAAVVGDIPIVITFPAAKVPTALETVSGGTYTASDNLLKVAARRMKMRGAKAQTGIVVNA</sequence>
<dbReference type="PROSITE" id="PS50011">
    <property type="entry name" value="PROTEIN_KINASE_DOM"/>
    <property type="match status" value="1"/>
</dbReference>
<evidence type="ECO:0000256" key="5">
    <source>
        <dbReference type="ARBA" id="ARBA00022840"/>
    </source>
</evidence>
<dbReference type="InterPro" id="IPR017441">
    <property type="entry name" value="Protein_kinase_ATP_BS"/>
</dbReference>
<dbReference type="GO" id="GO:0005829">
    <property type="term" value="C:cytosol"/>
    <property type="evidence" value="ECO:0007669"/>
    <property type="project" value="TreeGrafter"/>
</dbReference>
<evidence type="ECO:0000256" key="1">
    <source>
        <dbReference type="ARBA" id="ARBA00012513"/>
    </source>
</evidence>
<keyword evidence="2" id="KW-0808">Transferase</keyword>
<dbReference type="InterPro" id="IPR011009">
    <property type="entry name" value="Kinase-like_dom_sf"/>
</dbReference>
<dbReference type="GO" id="GO:0000407">
    <property type="term" value="C:phagophore assembly site"/>
    <property type="evidence" value="ECO:0007669"/>
    <property type="project" value="TreeGrafter"/>
</dbReference>
<protein>
    <recommendedName>
        <fullName evidence="1">non-specific serine/threonine protein kinase</fullName>
        <ecNumber evidence="1">2.7.11.1</ecNumber>
    </recommendedName>
</protein>
<keyword evidence="5 6" id="KW-0067">ATP-binding</keyword>
<keyword evidence="3 6" id="KW-0547">Nucleotide-binding</keyword>
<dbReference type="Pfam" id="PF00069">
    <property type="entry name" value="Pkinase"/>
    <property type="match status" value="1"/>
</dbReference>
<evidence type="ECO:0000256" key="3">
    <source>
        <dbReference type="ARBA" id="ARBA00022741"/>
    </source>
</evidence>
<evidence type="ECO:0000256" key="2">
    <source>
        <dbReference type="ARBA" id="ARBA00022679"/>
    </source>
</evidence>
<dbReference type="STRING" id="27342.A0A0H2RPN3"/>
<dbReference type="SUPFAM" id="SSF56112">
    <property type="entry name" value="Protein kinase-like (PK-like)"/>
    <property type="match status" value="1"/>
</dbReference>
<evidence type="ECO:0000256" key="7">
    <source>
        <dbReference type="SAM" id="MobiDB-lite"/>
    </source>
</evidence>
<dbReference type="GO" id="GO:0010506">
    <property type="term" value="P:regulation of autophagy"/>
    <property type="evidence" value="ECO:0007669"/>
    <property type="project" value="InterPro"/>
</dbReference>
<reference evidence="9 10" key="1">
    <citation type="submission" date="2015-04" db="EMBL/GenBank/DDBJ databases">
        <title>Complete genome sequence of Schizopora paradoxa KUC8140, a cosmopolitan wood degrader in East Asia.</title>
        <authorList>
            <consortium name="DOE Joint Genome Institute"/>
            <person name="Min B."/>
            <person name="Park H."/>
            <person name="Jang Y."/>
            <person name="Kim J.-J."/>
            <person name="Kim K.H."/>
            <person name="Pangilinan J."/>
            <person name="Lipzen A."/>
            <person name="Riley R."/>
            <person name="Grigoriev I.V."/>
            <person name="Spatafora J.W."/>
            <person name="Choi I.-G."/>
        </authorList>
    </citation>
    <scope>NUCLEOTIDE SEQUENCE [LARGE SCALE GENOMIC DNA]</scope>
    <source>
        <strain evidence="9 10">KUC8140</strain>
    </source>
</reference>
<dbReference type="PROSITE" id="PS00108">
    <property type="entry name" value="PROTEIN_KINASE_ST"/>
    <property type="match status" value="1"/>
</dbReference>
<dbReference type="PANTHER" id="PTHR24348:SF22">
    <property type="entry name" value="NON-SPECIFIC SERINE_THREONINE PROTEIN KINASE"/>
    <property type="match status" value="1"/>
</dbReference>
<organism evidence="9 10">
    <name type="scientific">Schizopora paradoxa</name>
    <dbReference type="NCBI Taxonomy" id="27342"/>
    <lineage>
        <taxon>Eukaryota</taxon>
        <taxon>Fungi</taxon>
        <taxon>Dikarya</taxon>
        <taxon>Basidiomycota</taxon>
        <taxon>Agaricomycotina</taxon>
        <taxon>Agaricomycetes</taxon>
        <taxon>Hymenochaetales</taxon>
        <taxon>Schizoporaceae</taxon>
        <taxon>Schizopora</taxon>
    </lineage>
</organism>
<dbReference type="EMBL" id="KQ086001">
    <property type="protein sequence ID" value="KLO11408.1"/>
    <property type="molecule type" value="Genomic_DNA"/>
</dbReference>
<dbReference type="SMART" id="SM00220">
    <property type="entry name" value="S_TKc"/>
    <property type="match status" value="1"/>
</dbReference>
<dbReference type="GO" id="GO:0005776">
    <property type="term" value="C:autophagosome"/>
    <property type="evidence" value="ECO:0007669"/>
    <property type="project" value="TreeGrafter"/>
</dbReference>
<dbReference type="InParanoid" id="A0A0H2RPN3"/>
<name>A0A0H2RPN3_9AGAM</name>
<keyword evidence="4 9" id="KW-0418">Kinase</keyword>
<evidence type="ECO:0000256" key="6">
    <source>
        <dbReference type="PROSITE-ProRule" id="PRU10141"/>
    </source>
</evidence>
<dbReference type="GO" id="GO:0000045">
    <property type="term" value="P:autophagosome assembly"/>
    <property type="evidence" value="ECO:0007669"/>
    <property type="project" value="TreeGrafter"/>
</dbReference>
<evidence type="ECO:0000259" key="8">
    <source>
        <dbReference type="PROSITE" id="PS50011"/>
    </source>
</evidence>
<dbReference type="PROSITE" id="PS00107">
    <property type="entry name" value="PROTEIN_KINASE_ATP"/>
    <property type="match status" value="1"/>
</dbReference>
<dbReference type="Gene3D" id="1.10.510.10">
    <property type="entry name" value="Transferase(Phosphotransferase) domain 1"/>
    <property type="match status" value="1"/>
</dbReference>
<dbReference type="GO" id="GO:0005524">
    <property type="term" value="F:ATP binding"/>
    <property type="evidence" value="ECO:0007669"/>
    <property type="project" value="UniProtKB-UniRule"/>
</dbReference>
<dbReference type="AlphaFoldDB" id="A0A0H2RPN3"/>
<gene>
    <name evidence="9" type="ORF">SCHPADRAFT_942112</name>
</gene>
<dbReference type="InterPro" id="IPR000719">
    <property type="entry name" value="Prot_kinase_dom"/>
</dbReference>
<feature type="domain" description="Protein kinase" evidence="8">
    <location>
        <begin position="30"/>
        <end position="297"/>
    </location>
</feature>
<dbReference type="InterPro" id="IPR008271">
    <property type="entry name" value="Ser/Thr_kinase_AS"/>
</dbReference>
<dbReference type="OrthoDB" id="541276at2759"/>
<proteinExistence type="predicted"/>
<dbReference type="GO" id="GO:0004674">
    <property type="term" value="F:protein serine/threonine kinase activity"/>
    <property type="evidence" value="ECO:0007669"/>
    <property type="project" value="UniProtKB-EC"/>
</dbReference>
<dbReference type="InterPro" id="IPR045269">
    <property type="entry name" value="Atg1-like"/>
</dbReference>
<accession>A0A0H2RPN3</accession>
<keyword evidence="10" id="KW-1185">Reference proteome</keyword>
<evidence type="ECO:0000256" key="4">
    <source>
        <dbReference type="ARBA" id="ARBA00022777"/>
    </source>
</evidence>
<dbReference type="Proteomes" id="UP000053477">
    <property type="component" value="Unassembled WGS sequence"/>
</dbReference>
<dbReference type="PANTHER" id="PTHR24348">
    <property type="entry name" value="SERINE/THREONINE-PROTEIN KINASE UNC-51-RELATED"/>
    <property type="match status" value="1"/>
</dbReference>
<feature type="region of interest" description="Disordered" evidence="7">
    <location>
        <begin position="423"/>
        <end position="475"/>
    </location>
</feature>
<feature type="binding site" evidence="6">
    <location>
        <position position="61"/>
    </location>
    <ligand>
        <name>ATP</name>
        <dbReference type="ChEBI" id="CHEBI:30616"/>
    </ligand>
</feature>
<evidence type="ECO:0000313" key="10">
    <source>
        <dbReference type="Proteomes" id="UP000053477"/>
    </source>
</evidence>
<dbReference type="EC" id="2.7.11.1" evidence="1"/>
<dbReference type="GO" id="GO:0016020">
    <property type="term" value="C:membrane"/>
    <property type="evidence" value="ECO:0007669"/>
    <property type="project" value="TreeGrafter"/>
</dbReference>
<evidence type="ECO:0000313" key="9">
    <source>
        <dbReference type="EMBL" id="KLO11408.1"/>
    </source>
</evidence>